<dbReference type="AlphaFoldDB" id="D7LA08"/>
<dbReference type="InterPro" id="IPR017451">
    <property type="entry name" value="F-box-assoc_interact_dom"/>
</dbReference>
<dbReference type="Pfam" id="PF07734">
    <property type="entry name" value="FBA_1"/>
    <property type="match status" value="2"/>
</dbReference>
<dbReference type="Proteomes" id="UP000008694">
    <property type="component" value="Unassembled WGS sequence"/>
</dbReference>
<proteinExistence type="predicted"/>
<accession>D7LA08</accession>
<dbReference type="PANTHER" id="PTHR47993">
    <property type="entry name" value="OS09G0372900 PROTEIN-RELATED"/>
    <property type="match status" value="1"/>
</dbReference>
<dbReference type="Pfam" id="PF00646">
    <property type="entry name" value="F-box"/>
    <property type="match status" value="1"/>
</dbReference>
<name>D7LA08_ARALL</name>
<keyword evidence="3" id="KW-1185">Reference proteome</keyword>
<reference evidence="3" key="1">
    <citation type="journal article" date="2011" name="Nat. Genet.">
        <title>The Arabidopsis lyrata genome sequence and the basis of rapid genome size change.</title>
        <authorList>
            <person name="Hu T.T."/>
            <person name="Pattyn P."/>
            <person name="Bakker E.G."/>
            <person name="Cao J."/>
            <person name="Cheng J.-F."/>
            <person name="Clark R.M."/>
            <person name="Fahlgren N."/>
            <person name="Fawcett J.A."/>
            <person name="Grimwood J."/>
            <person name="Gundlach H."/>
            <person name="Haberer G."/>
            <person name="Hollister J.D."/>
            <person name="Ossowski S."/>
            <person name="Ottilar R.P."/>
            <person name="Salamov A.A."/>
            <person name="Schneeberger K."/>
            <person name="Spannagl M."/>
            <person name="Wang X."/>
            <person name="Yang L."/>
            <person name="Nasrallah M.E."/>
            <person name="Bergelson J."/>
            <person name="Carrington J.C."/>
            <person name="Gaut B.S."/>
            <person name="Schmutz J."/>
            <person name="Mayer K.F.X."/>
            <person name="Van de Peer Y."/>
            <person name="Grigoriev I.V."/>
            <person name="Nordborg M."/>
            <person name="Weigel D."/>
            <person name="Guo Y.-L."/>
        </authorList>
    </citation>
    <scope>NUCLEOTIDE SEQUENCE [LARGE SCALE GENOMIC DNA]</scope>
    <source>
        <strain evidence="3">cv. MN47</strain>
    </source>
</reference>
<organism evidence="3">
    <name type="scientific">Arabidopsis lyrata subsp. lyrata</name>
    <name type="common">Lyre-leaved rock-cress</name>
    <dbReference type="NCBI Taxonomy" id="81972"/>
    <lineage>
        <taxon>Eukaryota</taxon>
        <taxon>Viridiplantae</taxon>
        <taxon>Streptophyta</taxon>
        <taxon>Embryophyta</taxon>
        <taxon>Tracheophyta</taxon>
        <taxon>Spermatophyta</taxon>
        <taxon>Magnoliopsida</taxon>
        <taxon>eudicotyledons</taxon>
        <taxon>Gunneridae</taxon>
        <taxon>Pentapetalae</taxon>
        <taxon>rosids</taxon>
        <taxon>malvids</taxon>
        <taxon>Brassicales</taxon>
        <taxon>Brassicaceae</taxon>
        <taxon>Camelineae</taxon>
        <taxon>Arabidopsis</taxon>
    </lineage>
</organism>
<protein>
    <recommendedName>
        <fullName evidence="1">F-box domain-containing protein</fullName>
    </recommendedName>
</protein>
<feature type="domain" description="F-box" evidence="1">
    <location>
        <begin position="1"/>
        <end position="47"/>
    </location>
</feature>
<gene>
    <name evidence="2" type="ORF">ARALYDRAFT_898340</name>
</gene>
<evidence type="ECO:0000259" key="1">
    <source>
        <dbReference type="PROSITE" id="PS50181"/>
    </source>
</evidence>
<dbReference type="PANTHER" id="PTHR47993:SF395">
    <property type="entry name" value="JACALIN-RELATED LECTIN 37-RELATED"/>
    <property type="match status" value="1"/>
</dbReference>
<dbReference type="HOGENOM" id="CLU_034692_0_0_1"/>
<evidence type="ECO:0000313" key="3">
    <source>
        <dbReference type="Proteomes" id="UP000008694"/>
    </source>
</evidence>
<dbReference type="SMART" id="SM00256">
    <property type="entry name" value="FBOX"/>
    <property type="match status" value="1"/>
</dbReference>
<dbReference type="InterPro" id="IPR006527">
    <property type="entry name" value="F-box-assoc_dom_typ1"/>
</dbReference>
<dbReference type="NCBIfam" id="TIGR01640">
    <property type="entry name" value="F_box_assoc_1"/>
    <property type="match status" value="2"/>
</dbReference>
<dbReference type="SUPFAM" id="SSF81383">
    <property type="entry name" value="F-box domain"/>
    <property type="match status" value="1"/>
</dbReference>
<dbReference type="EMBL" id="GL348715">
    <property type="protein sequence ID" value="EFH59451.1"/>
    <property type="molecule type" value="Genomic_DNA"/>
</dbReference>
<evidence type="ECO:0000313" key="2">
    <source>
        <dbReference type="EMBL" id="EFH59451.1"/>
    </source>
</evidence>
<dbReference type="InterPro" id="IPR036047">
    <property type="entry name" value="F-box-like_dom_sf"/>
</dbReference>
<dbReference type="CDD" id="cd22157">
    <property type="entry name" value="F-box_AtFBW1-like"/>
    <property type="match status" value="1"/>
</dbReference>
<dbReference type="InterPro" id="IPR001810">
    <property type="entry name" value="F-box_dom"/>
</dbReference>
<dbReference type="PROSITE" id="PS50181">
    <property type="entry name" value="FBOX"/>
    <property type="match status" value="1"/>
</dbReference>
<dbReference type="InterPro" id="IPR050233">
    <property type="entry name" value="A_thaliana_F-box"/>
</dbReference>
<dbReference type="Gene3D" id="1.20.1280.50">
    <property type="match status" value="1"/>
</dbReference>
<sequence length="296" mass="34893">MTMMSDLPHDLLEEILSRVPLTCLRAVRSTCKTWNNLSNKSKFYVTVCSLRIFNFQGILQGEEFVDSSIKPVCNLIYQVKISKIVNCDGLLLCITSVNTEIVVWNPYLGQTRWIKPIKADMTGVKYALGYDDNKNRNHKILRTWRVINGKYLLRYHREKKWEWPKVSEDFLLCFDFTRERFGPHLPLPFYYDVSHDFVGLSSVREEQLAVLFEYFNTSEIEIWTTTEIEPNVVSWIPFLKVDNTDLKLEIDVGSFYIDQEKKLAVVFESREFESRKNKAYIFGENGYMKKWISEKL</sequence>
<dbReference type="Gramene" id="scaffold_302310.1">
    <property type="protein sequence ID" value="scaffold_302310.1"/>
    <property type="gene ID" value="scaffold_302310.1"/>
</dbReference>